<dbReference type="InterPro" id="IPR051910">
    <property type="entry name" value="ComF/GntX_DNA_util-trans"/>
</dbReference>
<dbReference type="PANTHER" id="PTHR47505:SF1">
    <property type="entry name" value="DNA UTILIZATION PROTEIN YHGH"/>
    <property type="match status" value="1"/>
</dbReference>
<dbReference type="EMBL" id="JAAIUV010000001">
    <property type="protein sequence ID" value="NEX77469.1"/>
    <property type="molecule type" value="Genomic_DNA"/>
</dbReference>
<comment type="caution">
    <text evidence="3">The sequence shown here is derived from an EMBL/GenBank/DDBJ whole genome shotgun (WGS) entry which is preliminary data.</text>
</comment>
<evidence type="ECO:0000259" key="2">
    <source>
        <dbReference type="Pfam" id="PF00156"/>
    </source>
</evidence>
<accession>A0A6B3TMC9</accession>
<evidence type="ECO:0000313" key="4">
    <source>
        <dbReference type="Proteomes" id="UP000481621"/>
    </source>
</evidence>
<dbReference type="SUPFAM" id="SSF53271">
    <property type="entry name" value="PRTase-like"/>
    <property type="match status" value="1"/>
</dbReference>
<name>A0A6B3TMC9_9BACI</name>
<dbReference type="PANTHER" id="PTHR47505">
    <property type="entry name" value="DNA UTILIZATION PROTEIN YHGH"/>
    <property type="match status" value="1"/>
</dbReference>
<evidence type="ECO:0000256" key="1">
    <source>
        <dbReference type="ARBA" id="ARBA00008007"/>
    </source>
</evidence>
<dbReference type="AlphaFoldDB" id="A0A6B3TMC9"/>
<sequence>MSFFFLDYCYICQERILPDISWKALFSPEKESFICTDCRGKFERIEGETCRICSRPFQQIDNPFRDEDVCYDCFRWEEDPEWQGVLEKNTSMFVYNEFLREVIAKFKYRGDYMLVKVFSESFRKKVQGLVVDVFVPIPLSEERLYERGFNQTEAILIEAGLQPSNILTRIHTEKQSKKSRTERIHLPQVFQLLPNPQIEGKKILLVDDIYTTGSTLRHAAKLLKQAGAATIQSITIGR</sequence>
<gene>
    <name evidence="3" type="ORF">G4Z05_00950</name>
</gene>
<dbReference type="Proteomes" id="UP000481621">
    <property type="component" value="Unassembled WGS sequence"/>
</dbReference>
<reference evidence="3" key="1">
    <citation type="submission" date="2020-02" db="EMBL/GenBank/DDBJ databases">
        <title>Bacillus sedimentmangrovi sp. nov., isolated from sediment of the mangrove ecosystem.</title>
        <authorList>
            <person name="Liu G."/>
        </authorList>
    </citation>
    <scope>NUCLEOTIDE SEQUENCE [LARGE SCALE GENOMIC DNA]</scope>
    <source>
        <strain evidence="3">SgZ-7</strain>
    </source>
</reference>
<proteinExistence type="inferred from homology"/>
<dbReference type="Gene3D" id="3.40.50.2020">
    <property type="match status" value="1"/>
</dbReference>
<keyword evidence="4" id="KW-1185">Reference proteome</keyword>
<dbReference type="RefSeq" id="WP_163250042.1">
    <property type="nucleotide sequence ID" value="NZ_JAAIUV010000001.1"/>
</dbReference>
<protein>
    <submittedName>
        <fullName evidence="3">ComF family protein</fullName>
    </submittedName>
</protein>
<dbReference type="InterPro" id="IPR000836">
    <property type="entry name" value="PRTase_dom"/>
</dbReference>
<feature type="domain" description="Phosphoribosyltransferase" evidence="2">
    <location>
        <begin position="187"/>
        <end position="235"/>
    </location>
</feature>
<dbReference type="InterPro" id="IPR029057">
    <property type="entry name" value="PRTase-like"/>
</dbReference>
<evidence type="ECO:0000313" key="3">
    <source>
        <dbReference type="EMBL" id="NEX77469.1"/>
    </source>
</evidence>
<comment type="similarity">
    <text evidence="1">Belongs to the ComF/GntX family.</text>
</comment>
<dbReference type="Pfam" id="PF00156">
    <property type="entry name" value="Pribosyltran"/>
    <property type="match status" value="1"/>
</dbReference>
<dbReference type="CDD" id="cd06223">
    <property type="entry name" value="PRTases_typeI"/>
    <property type="match status" value="1"/>
</dbReference>
<organism evidence="3 4">
    <name type="scientific">Neobacillus thermocopriae</name>
    <dbReference type="NCBI Taxonomy" id="1215031"/>
    <lineage>
        <taxon>Bacteria</taxon>
        <taxon>Bacillati</taxon>
        <taxon>Bacillota</taxon>
        <taxon>Bacilli</taxon>
        <taxon>Bacillales</taxon>
        <taxon>Bacillaceae</taxon>
        <taxon>Neobacillus</taxon>
    </lineage>
</organism>